<name>A0A0T5VQ60_9SPHI</name>
<evidence type="ECO:0008006" key="3">
    <source>
        <dbReference type="Google" id="ProtNLM"/>
    </source>
</evidence>
<dbReference type="InterPro" id="IPR002763">
    <property type="entry name" value="DUF72"/>
</dbReference>
<dbReference type="SUPFAM" id="SSF117396">
    <property type="entry name" value="TM1631-like"/>
    <property type="match status" value="1"/>
</dbReference>
<accession>A0A0T5VQ60</accession>
<dbReference type="AlphaFoldDB" id="A0A0T5VQ60"/>
<dbReference type="PANTHER" id="PTHR30348:SF4">
    <property type="entry name" value="DUF72 DOMAIN-CONTAINING PROTEIN"/>
    <property type="match status" value="1"/>
</dbReference>
<dbReference type="EMBL" id="LMZQ01000006">
    <property type="protein sequence ID" value="KRT16012.1"/>
    <property type="molecule type" value="Genomic_DNA"/>
</dbReference>
<dbReference type="OrthoDB" id="9780310at2"/>
<dbReference type="RefSeq" id="WP_057932356.1">
    <property type="nucleotide sequence ID" value="NZ_LMZQ01000006.1"/>
</dbReference>
<dbReference type="InterPro" id="IPR036520">
    <property type="entry name" value="UPF0759_sf"/>
</dbReference>
<dbReference type="Pfam" id="PF01904">
    <property type="entry name" value="DUF72"/>
    <property type="match status" value="1"/>
</dbReference>
<dbReference type="Gene3D" id="3.20.20.410">
    <property type="entry name" value="Protein of unknown function UPF0759"/>
    <property type="match status" value="1"/>
</dbReference>
<dbReference type="Proteomes" id="UP000051950">
    <property type="component" value="Unassembled WGS sequence"/>
</dbReference>
<comment type="caution">
    <text evidence="1">The sequence shown here is derived from an EMBL/GenBank/DDBJ whole genome shotgun (WGS) entry which is preliminary data.</text>
</comment>
<proteinExistence type="predicted"/>
<reference evidence="1 2" key="1">
    <citation type="submission" date="2015-11" db="EMBL/GenBank/DDBJ databases">
        <title>Sequence of Pedobacter ginsenosidimutans.</title>
        <authorList>
            <person name="Carson E."/>
            <person name="Keyser V."/>
            <person name="Newman J."/>
            <person name="Miller J."/>
        </authorList>
    </citation>
    <scope>NUCLEOTIDE SEQUENCE [LARGE SCALE GENOMIC DNA]</scope>
    <source>
        <strain evidence="1 2">KACC 14530</strain>
    </source>
</reference>
<evidence type="ECO:0000313" key="2">
    <source>
        <dbReference type="Proteomes" id="UP000051950"/>
    </source>
</evidence>
<dbReference type="PANTHER" id="PTHR30348">
    <property type="entry name" value="UNCHARACTERIZED PROTEIN YECE"/>
    <property type="match status" value="1"/>
</dbReference>
<gene>
    <name evidence="1" type="ORF">ASU31_10940</name>
</gene>
<keyword evidence="2" id="KW-1185">Reference proteome</keyword>
<dbReference type="STRING" id="687842.ASU31_10940"/>
<evidence type="ECO:0000313" key="1">
    <source>
        <dbReference type="EMBL" id="KRT16012.1"/>
    </source>
</evidence>
<protein>
    <recommendedName>
        <fullName evidence="3">Histidine kinase</fullName>
    </recommendedName>
</protein>
<sequence length="241" mass="28773">MKWRIGCSGFYYREWKEIFYPKGLAQKDWFKYYCEHFNTIEINSTFYKMPTQKSFDKWYNESPGDFLFTIKAPRLITHYKQFNECEQLINDFYEAIQIGLKEKLGCVLFQFPPKFDYSAERLNLLIENLSPDFKNAVEFRHISWFDEEIYKNLAQKNIIFSGQSYPSALPDDAIQNAETVYYRFHGKPVLYKSEYDINVIEAFKNQIKDTESEIFVYFNNTWGVGALHNAKQLQDLTQQVI</sequence>
<organism evidence="1 2">
    <name type="scientific">Pedobacter ginsenosidimutans</name>
    <dbReference type="NCBI Taxonomy" id="687842"/>
    <lineage>
        <taxon>Bacteria</taxon>
        <taxon>Pseudomonadati</taxon>
        <taxon>Bacteroidota</taxon>
        <taxon>Sphingobacteriia</taxon>
        <taxon>Sphingobacteriales</taxon>
        <taxon>Sphingobacteriaceae</taxon>
        <taxon>Pedobacter</taxon>
    </lineage>
</organism>